<dbReference type="CDD" id="cd18787">
    <property type="entry name" value="SF2_C_DEAD"/>
    <property type="match status" value="1"/>
</dbReference>
<keyword evidence="1 7" id="KW-0547">Nucleotide-binding</keyword>
<dbReference type="InterPro" id="IPR000629">
    <property type="entry name" value="RNA-helicase_DEAD-box_CS"/>
</dbReference>
<dbReference type="InterPro" id="IPR014001">
    <property type="entry name" value="Helicase_ATP-bd"/>
</dbReference>
<dbReference type="GO" id="GO:0016787">
    <property type="term" value="F:hydrolase activity"/>
    <property type="evidence" value="ECO:0007669"/>
    <property type="project" value="UniProtKB-KW"/>
</dbReference>
<dbReference type="GO" id="GO:0003676">
    <property type="term" value="F:nucleic acid binding"/>
    <property type="evidence" value="ECO:0007669"/>
    <property type="project" value="InterPro"/>
</dbReference>
<dbReference type="Pfam" id="PF00270">
    <property type="entry name" value="DEAD"/>
    <property type="match status" value="1"/>
</dbReference>
<evidence type="ECO:0000259" key="10">
    <source>
        <dbReference type="PROSITE" id="PS51194"/>
    </source>
</evidence>
<dbReference type="OrthoDB" id="9805696at2"/>
<evidence type="ECO:0000259" key="11">
    <source>
        <dbReference type="PROSITE" id="PS51195"/>
    </source>
</evidence>
<accession>A0A173Y595</accession>
<dbReference type="PROSITE" id="PS51195">
    <property type="entry name" value="Q_MOTIF"/>
    <property type="match status" value="1"/>
</dbReference>
<evidence type="ECO:0000256" key="5">
    <source>
        <dbReference type="ARBA" id="ARBA00038437"/>
    </source>
</evidence>
<dbReference type="InterPro" id="IPR027417">
    <property type="entry name" value="P-loop_NTPase"/>
</dbReference>
<sequence length="441" mass="49875">MTTFQELGIRASLCDVLRNHGIKEATPVQEKAMPLVRAGNDCIVKAQTGTGKTLAFLLPIIEKIKPQAAVTQALVITPTRELAIQIAKVAQSLAAAADISSLVIFGGQDIERQKQKLRRHPQLIIGTPGRLLDHLRRQTIDLSQVNKVVLDEADEMMRLGFIEDVETLLQATAGDRQLMLFSATMPDRVKALSARYMNAPQNLEIKSEHVTLDAIDQVIIDTREETKIDKLCEIINQEQPYLAMVFCHTKQRAHMVTMALAARGYLVDELHGDLSQVQRTLVLKRFRKAELQILCATDIAARGLDIEGVTHVFNYDIPHDAESYIHRIGRTGRAGERGKAITFVNARQYDLLRRIESGIKDRIRKQRSERGRRHKEKQEQILKEIREKRAEKKAQRKPLSKYANRKGASHKGRNDRSRRQKARGTKSNLGHRAKPGRSGRR</sequence>
<gene>
    <name evidence="12" type="primary">cshA</name>
    <name evidence="12" type="ORF">ERS852385_00829</name>
</gene>
<feature type="domain" description="DEAD-box RNA helicase Q" evidence="11">
    <location>
        <begin position="2"/>
        <end position="30"/>
    </location>
</feature>
<feature type="compositionally biased region" description="Basic residues" evidence="8">
    <location>
        <begin position="418"/>
        <end position="441"/>
    </location>
</feature>
<protein>
    <submittedName>
        <fullName evidence="12">DEAD-box ATP-dependent RNA helicase CshA</fullName>
        <ecNumber evidence="12">3.6.4.13</ecNumber>
    </submittedName>
</protein>
<keyword evidence="3 7" id="KW-0347">Helicase</keyword>
<evidence type="ECO:0000256" key="1">
    <source>
        <dbReference type="ARBA" id="ARBA00022741"/>
    </source>
</evidence>
<dbReference type="PROSITE" id="PS51194">
    <property type="entry name" value="HELICASE_CTER"/>
    <property type="match status" value="1"/>
</dbReference>
<evidence type="ECO:0000256" key="2">
    <source>
        <dbReference type="ARBA" id="ARBA00022801"/>
    </source>
</evidence>
<dbReference type="Pfam" id="PF00271">
    <property type="entry name" value="Helicase_C"/>
    <property type="match status" value="1"/>
</dbReference>
<dbReference type="GO" id="GO:0005524">
    <property type="term" value="F:ATP binding"/>
    <property type="evidence" value="ECO:0007669"/>
    <property type="project" value="UniProtKB-KW"/>
</dbReference>
<feature type="domain" description="Helicase C-terminal" evidence="10">
    <location>
        <begin position="214"/>
        <end position="375"/>
    </location>
</feature>
<dbReference type="CDD" id="cd00268">
    <property type="entry name" value="DEADc"/>
    <property type="match status" value="1"/>
</dbReference>
<evidence type="ECO:0000256" key="8">
    <source>
        <dbReference type="SAM" id="MobiDB-lite"/>
    </source>
</evidence>
<dbReference type="PROSITE" id="PS00039">
    <property type="entry name" value="DEAD_ATP_HELICASE"/>
    <property type="match status" value="1"/>
</dbReference>
<feature type="region of interest" description="Disordered" evidence="8">
    <location>
        <begin position="387"/>
        <end position="441"/>
    </location>
</feature>
<evidence type="ECO:0000256" key="4">
    <source>
        <dbReference type="ARBA" id="ARBA00022840"/>
    </source>
</evidence>
<reference evidence="12 13" key="1">
    <citation type="submission" date="2015-09" db="EMBL/GenBank/DDBJ databases">
        <authorList>
            <consortium name="Pathogen Informatics"/>
        </authorList>
    </citation>
    <scope>NUCLEOTIDE SEQUENCE [LARGE SCALE GENOMIC DNA]</scope>
    <source>
        <strain evidence="12 13">2789STDY5608828</strain>
    </source>
</reference>
<keyword evidence="13" id="KW-1185">Reference proteome</keyword>
<evidence type="ECO:0000313" key="12">
    <source>
        <dbReference type="EMBL" id="CUN58367.1"/>
    </source>
</evidence>
<dbReference type="Gene3D" id="3.40.50.300">
    <property type="entry name" value="P-loop containing nucleotide triphosphate hydrolases"/>
    <property type="match status" value="2"/>
</dbReference>
<dbReference type="InterPro" id="IPR014014">
    <property type="entry name" value="RNA_helicase_DEAD_Q_motif"/>
</dbReference>
<keyword evidence="2 7" id="KW-0378">Hydrolase</keyword>
<dbReference type="InterPro" id="IPR050079">
    <property type="entry name" value="DEAD_box_RNA_helicase"/>
</dbReference>
<dbReference type="PANTHER" id="PTHR47959">
    <property type="entry name" value="ATP-DEPENDENT RNA HELICASE RHLE-RELATED"/>
    <property type="match status" value="1"/>
</dbReference>
<dbReference type="GO" id="GO:0005829">
    <property type="term" value="C:cytosol"/>
    <property type="evidence" value="ECO:0007669"/>
    <property type="project" value="TreeGrafter"/>
</dbReference>
<dbReference type="InterPro" id="IPR044742">
    <property type="entry name" value="DEAD/DEAH_RhlB"/>
</dbReference>
<feature type="domain" description="Helicase ATP-binding" evidence="9">
    <location>
        <begin position="33"/>
        <end position="203"/>
    </location>
</feature>
<evidence type="ECO:0000313" key="13">
    <source>
        <dbReference type="Proteomes" id="UP000095546"/>
    </source>
</evidence>
<dbReference type="SMART" id="SM00490">
    <property type="entry name" value="HELICc"/>
    <property type="match status" value="1"/>
</dbReference>
<dbReference type="eggNOG" id="COG0513">
    <property type="taxonomic scope" value="Bacteria"/>
</dbReference>
<name>A0A173Y595_9FIRM</name>
<evidence type="ECO:0000256" key="3">
    <source>
        <dbReference type="ARBA" id="ARBA00022806"/>
    </source>
</evidence>
<evidence type="ECO:0000256" key="7">
    <source>
        <dbReference type="RuleBase" id="RU000492"/>
    </source>
</evidence>
<dbReference type="SMART" id="SM00487">
    <property type="entry name" value="DEXDc"/>
    <property type="match status" value="1"/>
</dbReference>
<proteinExistence type="inferred from homology"/>
<evidence type="ECO:0000259" key="9">
    <source>
        <dbReference type="PROSITE" id="PS51192"/>
    </source>
</evidence>
<evidence type="ECO:0000256" key="6">
    <source>
        <dbReference type="PROSITE-ProRule" id="PRU00552"/>
    </source>
</evidence>
<dbReference type="PANTHER" id="PTHR47959:SF1">
    <property type="entry name" value="ATP-DEPENDENT RNA HELICASE DBPA"/>
    <property type="match status" value="1"/>
</dbReference>
<dbReference type="SUPFAM" id="SSF52540">
    <property type="entry name" value="P-loop containing nucleoside triphosphate hydrolases"/>
    <property type="match status" value="1"/>
</dbReference>
<dbReference type="GO" id="GO:0003724">
    <property type="term" value="F:RNA helicase activity"/>
    <property type="evidence" value="ECO:0007669"/>
    <property type="project" value="UniProtKB-EC"/>
</dbReference>
<dbReference type="PROSITE" id="PS51192">
    <property type="entry name" value="HELICASE_ATP_BIND_1"/>
    <property type="match status" value="1"/>
</dbReference>
<dbReference type="RefSeq" id="WP_036377372.1">
    <property type="nucleotide sequence ID" value="NZ_CABIWZ010000003.1"/>
</dbReference>
<dbReference type="EC" id="3.6.4.13" evidence="12"/>
<dbReference type="STRING" id="187979.ERS852385_00829"/>
<keyword evidence="4 7" id="KW-0067">ATP-binding</keyword>
<dbReference type="InterPro" id="IPR011545">
    <property type="entry name" value="DEAD/DEAH_box_helicase_dom"/>
</dbReference>
<dbReference type="AlphaFoldDB" id="A0A173Y595"/>
<dbReference type="Proteomes" id="UP000095546">
    <property type="component" value="Unassembled WGS sequence"/>
</dbReference>
<comment type="similarity">
    <text evidence="5 7">Belongs to the DEAD box helicase family.</text>
</comment>
<organism evidence="12 13">
    <name type="scientific">Mitsuokella jalaludinii</name>
    <dbReference type="NCBI Taxonomy" id="187979"/>
    <lineage>
        <taxon>Bacteria</taxon>
        <taxon>Bacillati</taxon>
        <taxon>Bacillota</taxon>
        <taxon>Negativicutes</taxon>
        <taxon>Selenomonadales</taxon>
        <taxon>Selenomonadaceae</taxon>
        <taxon>Mitsuokella</taxon>
    </lineage>
</organism>
<feature type="short sequence motif" description="Q motif" evidence="6">
    <location>
        <begin position="2"/>
        <end position="30"/>
    </location>
</feature>
<dbReference type="InterPro" id="IPR001650">
    <property type="entry name" value="Helicase_C-like"/>
</dbReference>
<feature type="compositionally biased region" description="Basic residues" evidence="8">
    <location>
        <begin position="394"/>
        <end position="411"/>
    </location>
</feature>
<dbReference type="EMBL" id="CYYU01000003">
    <property type="protein sequence ID" value="CUN58367.1"/>
    <property type="molecule type" value="Genomic_DNA"/>
</dbReference>